<feature type="region of interest" description="Disordered" evidence="1">
    <location>
        <begin position="1"/>
        <end position="46"/>
    </location>
</feature>
<dbReference type="EMBL" id="BTSY01000002">
    <property type="protein sequence ID" value="GMT12896.1"/>
    <property type="molecule type" value="Genomic_DNA"/>
</dbReference>
<evidence type="ECO:0000256" key="1">
    <source>
        <dbReference type="SAM" id="MobiDB-lite"/>
    </source>
</evidence>
<protein>
    <submittedName>
        <fullName evidence="2">Uncharacterized protein</fullName>
    </submittedName>
</protein>
<sequence length="60" mass="6398">MVAEGVSDGTELFDDEDDEIIPATPEINLSPPLGEESPTLKEAPVSLKGSPIQMSLIKFV</sequence>
<keyword evidence="3" id="KW-1185">Reference proteome</keyword>
<name>A0AAV5V0P9_9BILA</name>
<evidence type="ECO:0000313" key="3">
    <source>
        <dbReference type="Proteomes" id="UP001432322"/>
    </source>
</evidence>
<gene>
    <name evidence="2" type="ORF">PFISCL1PPCAC_4193</name>
</gene>
<comment type="caution">
    <text evidence="2">The sequence shown here is derived from an EMBL/GenBank/DDBJ whole genome shotgun (WGS) entry which is preliminary data.</text>
</comment>
<evidence type="ECO:0000313" key="2">
    <source>
        <dbReference type="EMBL" id="GMT12896.1"/>
    </source>
</evidence>
<organism evidence="2 3">
    <name type="scientific">Pristionchus fissidentatus</name>
    <dbReference type="NCBI Taxonomy" id="1538716"/>
    <lineage>
        <taxon>Eukaryota</taxon>
        <taxon>Metazoa</taxon>
        <taxon>Ecdysozoa</taxon>
        <taxon>Nematoda</taxon>
        <taxon>Chromadorea</taxon>
        <taxon>Rhabditida</taxon>
        <taxon>Rhabditina</taxon>
        <taxon>Diplogasteromorpha</taxon>
        <taxon>Diplogasteroidea</taxon>
        <taxon>Neodiplogasteridae</taxon>
        <taxon>Pristionchus</taxon>
    </lineage>
</organism>
<proteinExistence type="predicted"/>
<accession>A0AAV5V0P9</accession>
<feature type="compositionally biased region" description="Acidic residues" evidence="1">
    <location>
        <begin position="11"/>
        <end position="20"/>
    </location>
</feature>
<dbReference type="AlphaFoldDB" id="A0AAV5V0P9"/>
<reference evidence="2" key="1">
    <citation type="submission" date="2023-10" db="EMBL/GenBank/DDBJ databases">
        <title>Genome assembly of Pristionchus species.</title>
        <authorList>
            <person name="Yoshida K."/>
            <person name="Sommer R.J."/>
        </authorList>
    </citation>
    <scope>NUCLEOTIDE SEQUENCE</scope>
    <source>
        <strain evidence="2">RS5133</strain>
    </source>
</reference>
<dbReference type="Proteomes" id="UP001432322">
    <property type="component" value="Unassembled WGS sequence"/>
</dbReference>